<name>A0A699UFW8_TANCI</name>
<evidence type="ECO:0000313" key="1">
    <source>
        <dbReference type="EMBL" id="GFD20943.1"/>
    </source>
</evidence>
<reference evidence="1" key="1">
    <citation type="journal article" date="2019" name="Sci. Rep.">
        <title>Draft genome of Tanacetum cinerariifolium, the natural source of mosquito coil.</title>
        <authorList>
            <person name="Yamashiro T."/>
            <person name="Shiraishi A."/>
            <person name="Satake H."/>
            <person name="Nakayama K."/>
        </authorList>
    </citation>
    <scope>NUCLEOTIDE SEQUENCE</scope>
</reference>
<accession>A0A699UFW8</accession>
<proteinExistence type="predicted"/>
<dbReference type="EMBL" id="BKCJ011326114">
    <property type="protein sequence ID" value="GFD20943.1"/>
    <property type="molecule type" value="Genomic_DNA"/>
</dbReference>
<comment type="caution">
    <text evidence="1">The sequence shown here is derived from an EMBL/GenBank/DDBJ whole genome shotgun (WGS) entry which is preliminary data.</text>
</comment>
<organism evidence="1">
    <name type="scientific">Tanacetum cinerariifolium</name>
    <name type="common">Dalmatian daisy</name>
    <name type="synonym">Chrysanthemum cinerariifolium</name>
    <dbReference type="NCBI Taxonomy" id="118510"/>
    <lineage>
        <taxon>Eukaryota</taxon>
        <taxon>Viridiplantae</taxon>
        <taxon>Streptophyta</taxon>
        <taxon>Embryophyta</taxon>
        <taxon>Tracheophyta</taxon>
        <taxon>Spermatophyta</taxon>
        <taxon>Magnoliopsida</taxon>
        <taxon>eudicotyledons</taxon>
        <taxon>Gunneridae</taxon>
        <taxon>Pentapetalae</taxon>
        <taxon>asterids</taxon>
        <taxon>campanulids</taxon>
        <taxon>Asterales</taxon>
        <taxon>Asteraceae</taxon>
        <taxon>Asteroideae</taxon>
        <taxon>Anthemideae</taxon>
        <taxon>Anthemidinae</taxon>
        <taxon>Tanacetum</taxon>
    </lineage>
</organism>
<gene>
    <name evidence="1" type="ORF">Tci_892912</name>
</gene>
<protein>
    <submittedName>
        <fullName evidence="1">Uncharacterized protein</fullName>
    </submittedName>
</protein>
<dbReference type="AlphaFoldDB" id="A0A699UFW8"/>
<sequence length="78" mass="9618">MIVGGERASLLDQVASLERSNVRLRGTMMMKRARADRFRRRVRFMESELRQIRRFCYYDRMRFRRLETFGVRRLGFRP</sequence>